<accession>A0A2Z6LS94</accession>
<evidence type="ECO:0000313" key="1">
    <source>
        <dbReference type="EMBL" id="GAU22164.1"/>
    </source>
</evidence>
<dbReference type="PANTHER" id="PTHR13247:SF0">
    <property type="entry name" value="MITOCHONDRIAL FISSION 1 PROTEIN"/>
    <property type="match status" value="1"/>
</dbReference>
<evidence type="ECO:0008006" key="3">
    <source>
        <dbReference type="Google" id="ProtNLM"/>
    </source>
</evidence>
<keyword evidence="2" id="KW-1185">Reference proteome</keyword>
<dbReference type="InterPro" id="IPR028061">
    <property type="entry name" value="Fis1_TPR_C"/>
</dbReference>
<dbReference type="GO" id="GO:0016559">
    <property type="term" value="P:peroxisome fission"/>
    <property type="evidence" value="ECO:0007669"/>
    <property type="project" value="TreeGrafter"/>
</dbReference>
<dbReference type="GO" id="GO:0005778">
    <property type="term" value="C:peroxisomal membrane"/>
    <property type="evidence" value="ECO:0007669"/>
    <property type="project" value="TreeGrafter"/>
</dbReference>
<dbReference type="Gene3D" id="1.25.40.10">
    <property type="entry name" value="Tetratricopeptide repeat domain"/>
    <property type="match status" value="1"/>
</dbReference>
<organism evidence="1 2">
    <name type="scientific">Trifolium subterraneum</name>
    <name type="common">Subterranean clover</name>
    <dbReference type="NCBI Taxonomy" id="3900"/>
    <lineage>
        <taxon>Eukaryota</taxon>
        <taxon>Viridiplantae</taxon>
        <taxon>Streptophyta</taxon>
        <taxon>Embryophyta</taxon>
        <taxon>Tracheophyta</taxon>
        <taxon>Spermatophyta</taxon>
        <taxon>Magnoliopsida</taxon>
        <taxon>eudicotyledons</taxon>
        <taxon>Gunneridae</taxon>
        <taxon>Pentapetalae</taxon>
        <taxon>rosids</taxon>
        <taxon>fabids</taxon>
        <taxon>Fabales</taxon>
        <taxon>Fabaceae</taxon>
        <taxon>Papilionoideae</taxon>
        <taxon>50 kb inversion clade</taxon>
        <taxon>NPAAA clade</taxon>
        <taxon>Hologalegina</taxon>
        <taxon>IRL clade</taxon>
        <taxon>Trifolieae</taxon>
        <taxon>Trifolium</taxon>
    </lineage>
</organism>
<sequence length="109" mass="12080">MSEIQASPDDNPKQESLYNHHGILSIQNQREELYLLAVGYYKSGDYLRSRDFVDKCLKIAPDWRQVLSLKAAIDDRIKGVVPDLQTVAVVVGVAAGYIAAAMSCKRLGI</sequence>
<dbReference type="SUPFAM" id="SSF48452">
    <property type="entry name" value="TPR-like"/>
    <property type="match status" value="1"/>
</dbReference>
<gene>
    <name evidence="1" type="ORF">TSUD_251920</name>
</gene>
<dbReference type="EMBL" id="DF973242">
    <property type="protein sequence ID" value="GAU22164.1"/>
    <property type="molecule type" value="Genomic_DNA"/>
</dbReference>
<dbReference type="Pfam" id="PF14853">
    <property type="entry name" value="Fis1_TPR_C"/>
    <property type="match status" value="1"/>
</dbReference>
<protein>
    <recommendedName>
        <fullName evidence="3">Mitochondrial fission 1 protein</fullName>
    </recommendedName>
</protein>
<reference evidence="2" key="1">
    <citation type="journal article" date="2017" name="Front. Plant Sci.">
        <title>Climate Clever Clovers: New Paradigm to Reduce the Environmental Footprint of Ruminants by Breeding Low Methanogenic Forages Utilizing Haplotype Variation.</title>
        <authorList>
            <person name="Kaur P."/>
            <person name="Appels R."/>
            <person name="Bayer P.E."/>
            <person name="Keeble-Gagnere G."/>
            <person name="Wang J."/>
            <person name="Hirakawa H."/>
            <person name="Shirasawa K."/>
            <person name="Vercoe P."/>
            <person name="Stefanova K."/>
            <person name="Durmic Z."/>
            <person name="Nichols P."/>
            <person name="Revell C."/>
            <person name="Isobe S.N."/>
            <person name="Edwards D."/>
            <person name="Erskine W."/>
        </authorList>
    </citation>
    <scope>NUCLEOTIDE SEQUENCE [LARGE SCALE GENOMIC DNA]</scope>
    <source>
        <strain evidence="2">cv. Daliak</strain>
    </source>
</reference>
<dbReference type="AlphaFoldDB" id="A0A2Z6LS94"/>
<dbReference type="InterPro" id="IPR011990">
    <property type="entry name" value="TPR-like_helical_dom_sf"/>
</dbReference>
<proteinExistence type="predicted"/>
<dbReference type="GO" id="GO:0005741">
    <property type="term" value="C:mitochondrial outer membrane"/>
    <property type="evidence" value="ECO:0007669"/>
    <property type="project" value="TreeGrafter"/>
</dbReference>
<dbReference type="OrthoDB" id="1705408at2759"/>
<evidence type="ECO:0000313" key="2">
    <source>
        <dbReference type="Proteomes" id="UP000242715"/>
    </source>
</evidence>
<dbReference type="InterPro" id="IPR016543">
    <property type="entry name" value="Fis1"/>
</dbReference>
<dbReference type="GO" id="GO:0000266">
    <property type="term" value="P:mitochondrial fission"/>
    <property type="evidence" value="ECO:0007669"/>
    <property type="project" value="InterPro"/>
</dbReference>
<dbReference type="PANTHER" id="PTHR13247">
    <property type="entry name" value="TETRATRICOPEPTIDE REPEAT PROTEIN 11 TPR REPEAT PROTEIN 11"/>
    <property type="match status" value="1"/>
</dbReference>
<name>A0A2Z6LS94_TRISU</name>
<dbReference type="GO" id="GO:0000422">
    <property type="term" value="P:autophagy of mitochondrion"/>
    <property type="evidence" value="ECO:0007669"/>
    <property type="project" value="TreeGrafter"/>
</dbReference>
<dbReference type="Proteomes" id="UP000242715">
    <property type="component" value="Unassembled WGS sequence"/>
</dbReference>